<evidence type="ECO:0000313" key="4">
    <source>
        <dbReference type="Proteomes" id="UP000238348"/>
    </source>
</evidence>
<feature type="signal peptide" evidence="2">
    <location>
        <begin position="1"/>
        <end position="22"/>
    </location>
</feature>
<accession>A0A2L0F3K2</accession>
<keyword evidence="2" id="KW-0732">Signal</keyword>
<feature type="chain" id="PRO_5014642777" description="Secreted protein" evidence="2">
    <location>
        <begin position="23"/>
        <end position="608"/>
    </location>
</feature>
<dbReference type="PROSITE" id="PS51257">
    <property type="entry name" value="PROKAR_LIPOPROTEIN"/>
    <property type="match status" value="1"/>
</dbReference>
<name>A0A2L0F3K2_SORCE</name>
<proteinExistence type="predicted"/>
<feature type="region of interest" description="Disordered" evidence="1">
    <location>
        <begin position="34"/>
        <end position="83"/>
    </location>
</feature>
<evidence type="ECO:0008006" key="5">
    <source>
        <dbReference type="Google" id="ProtNLM"/>
    </source>
</evidence>
<protein>
    <recommendedName>
        <fullName evidence="5">Secreted protein</fullName>
    </recommendedName>
</protein>
<gene>
    <name evidence="3" type="ORF">SOCE26_076590</name>
</gene>
<evidence type="ECO:0000256" key="1">
    <source>
        <dbReference type="SAM" id="MobiDB-lite"/>
    </source>
</evidence>
<feature type="compositionally biased region" description="Gly residues" evidence="1">
    <location>
        <begin position="39"/>
        <end position="83"/>
    </location>
</feature>
<evidence type="ECO:0000256" key="2">
    <source>
        <dbReference type="SAM" id="SignalP"/>
    </source>
</evidence>
<dbReference type="AlphaFoldDB" id="A0A2L0F3K2"/>
<evidence type="ECO:0000313" key="3">
    <source>
        <dbReference type="EMBL" id="AUX46154.1"/>
    </source>
</evidence>
<sequence>MAASTRALTCCGWLAFCALVSACSGRGASVPAAASSDAGAGGAGGEDAAGGGGESAAGGAGGEGGAGQGGGESAAGGAGGEGGAECPPGEEGCPCGPEDQCNGDLRCSDNVCVLGCTCSDGYAMVDGACVWQGGPQDPSFQSPDTWTATGAALISPGAEGNGNPGAGLIDPDAVCGMAGFTQSFTMPDAACAEPFLLTFAAHIGCESTLDCLGPPGIGVRINGGLSNIDVMPSSTWSSHRVCLGARAYGGPLELLLGPFRRPPLCDEAAGQGYTLAFDDIAVQPDRMNECPLPGQVLNGDFEGGDAGWTATPEQGISEIKDGLGKDDGRGGHLGTTLFCQNPSLRGMISAPLPAALPNPALRIWSRGTPGASVHVALGAFPVTTLTGEGEQRVSHVCLPPWALGMAHTLLFTYRNRNGQMCTDENRRDFVFDDVGFVSDAHCPEDARIFDPGFENVMRSATLAPTWVLSEDEPSSSIARLTVDAAAAHTGGVSLSLSVRHPCREPSASTVFTVPEPRGADGPALKFWYRTSNLSAATASSTPGEPLPKSDVWARRTVCLDPLTAGRPQHLSFEISAAGRCDDLLGGETLHVDDVEVTTDPSCPAAPPP</sequence>
<reference evidence="3 4" key="1">
    <citation type="submission" date="2015-09" db="EMBL/GenBank/DDBJ databases">
        <title>Sorangium comparison.</title>
        <authorList>
            <person name="Zaburannyi N."/>
            <person name="Bunk B."/>
            <person name="Overmann J."/>
            <person name="Mueller R."/>
        </authorList>
    </citation>
    <scope>NUCLEOTIDE SEQUENCE [LARGE SCALE GENOMIC DNA]</scope>
    <source>
        <strain evidence="3 4">So ce26</strain>
    </source>
</reference>
<dbReference type="Proteomes" id="UP000238348">
    <property type="component" value="Chromosome"/>
</dbReference>
<dbReference type="EMBL" id="CP012673">
    <property type="protein sequence ID" value="AUX46154.1"/>
    <property type="molecule type" value="Genomic_DNA"/>
</dbReference>
<organism evidence="3 4">
    <name type="scientific">Sorangium cellulosum</name>
    <name type="common">Polyangium cellulosum</name>
    <dbReference type="NCBI Taxonomy" id="56"/>
    <lineage>
        <taxon>Bacteria</taxon>
        <taxon>Pseudomonadati</taxon>
        <taxon>Myxococcota</taxon>
        <taxon>Polyangia</taxon>
        <taxon>Polyangiales</taxon>
        <taxon>Polyangiaceae</taxon>
        <taxon>Sorangium</taxon>
    </lineage>
</organism>